<evidence type="ECO:0000313" key="4">
    <source>
        <dbReference type="EMBL" id="MBU2875727.1"/>
    </source>
</evidence>
<dbReference type="Pfam" id="PF13439">
    <property type="entry name" value="Glyco_transf_4"/>
    <property type="match status" value="1"/>
</dbReference>
<dbReference type="RefSeq" id="WP_216009487.1">
    <property type="nucleotide sequence ID" value="NZ_JAHKPV010000021.1"/>
</dbReference>
<gene>
    <name evidence="4" type="ORF">KO508_17155</name>
</gene>
<dbReference type="InterPro" id="IPR028098">
    <property type="entry name" value="Glyco_trans_4-like_N"/>
</dbReference>
<dbReference type="Pfam" id="PF00534">
    <property type="entry name" value="Glycos_transf_1"/>
    <property type="match status" value="1"/>
</dbReference>
<evidence type="ECO:0000313" key="5">
    <source>
        <dbReference type="Proteomes" id="UP000753376"/>
    </source>
</evidence>
<comment type="caution">
    <text evidence="4">The sequence shown here is derived from an EMBL/GenBank/DDBJ whole genome shotgun (WGS) entry which is preliminary data.</text>
</comment>
<dbReference type="InterPro" id="IPR001296">
    <property type="entry name" value="Glyco_trans_1"/>
</dbReference>
<dbReference type="PANTHER" id="PTHR46401">
    <property type="entry name" value="GLYCOSYLTRANSFERASE WBBK-RELATED"/>
    <property type="match status" value="1"/>
</dbReference>
<dbReference type="CDD" id="cd03809">
    <property type="entry name" value="GT4_MtfB-like"/>
    <property type="match status" value="1"/>
</dbReference>
<feature type="domain" description="Glycosyl transferase family 1" evidence="2">
    <location>
        <begin position="210"/>
        <end position="346"/>
    </location>
</feature>
<keyword evidence="1" id="KW-0808">Transferase</keyword>
<feature type="domain" description="Glycosyltransferase subfamily 4-like N-terminal" evidence="3">
    <location>
        <begin position="16"/>
        <end position="186"/>
    </location>
</feature>
<dbReference type="Proteomes" id="UP000753376">
    <property type="component" value="Unassembled WGS sequence"/>
</dbReference>
<name>A0ABS6AC35_9GAMM</name>
<sequence length="380" mass="41929">MNVVIRLDSLVAPRTGIGYYTEHLTRALLEQPKVTVSGVFNGQRVDGAELQSLLADPGEANASSAPGFIARLKPWLRSVPGAYPLRQYFRDRHSARAAAGAEIYHEPNFVPFPFSGKTVLTIHDLSHLRHPEYHPPERVRFLERYLPVAVNNAAAIIADSQFTADEILDYFPNAENKVFPVHLGVEESLAQEDTETVRSVLSHYDLPFKSYILSIATLEPRKNLAGLVRAYRKLPSALQAEMPLVLVGGAGWKNDELQALLKEQNTKGRVILIGRVPRRDLASLLCGARLFAYPSFYEGFGLPIAEARACGTPILTTSYGAMAEVAGDQACLVHPDELPEGLHQALLTLPASVEPFRYCWQETARQTLTVYESAARAVSN</sequence>
<evidence type="ECO:0000259" key="2">
    <source>
        <dbReference type="Pfam" id="PF00534"/>
    </source>
</evidence>
<reference evidence="4 5" key="1">
    <citation type="submission" date="2021-05" db="EMBL/GenBank/DDBJ databases">
        <title>Draft genomes of bacteria isolated from model marine particles.</title>
        <authorList>
            <person name="Datta M.S."/>
            <person name="Schwartzman J.A."/>
            <person name="Enke T.N."/>
            <person name="Saavedra J."/>
            <person name="Cermak N."/>
            <person name="Cordero O.X."/>
        </authorList>
    </citation>
    <scope>NUCLEOTIDE SEQUENCE [LARGE SCALE GENOMIC DNA]</scope>
    <source>
        <strain evidence="4 5">D2M19</strain>
    </source>
</reference>
<dbReference type="PANTHER" id="PTHR46401:SF2">
    <property type="entry name" value="GLYCOSYLTRANSFERASE WBBK-RELATED"/>
    <property type="match status" value="1"/>
</dbReference>
<protein>
    <submittedName>
        <fullName evidence="4">Glycosyltransferase family 4 protein</fullName>
    </submittedName>
</protein>
<keyword evidence="5" id="KW-1185">Reference proteome</keyword>
<evidence type="ECO:0000256" key="1">
    <source>
        <dbReference type="ARBA" id="ARBA00022679"/>
    </source>
</evidence>
<evidence type="ECO:0000259" key="3">
    <source>
        <dbReference type="Pfam" id="PF13439"/>
    </source>
</evidence>
<dbReference type="EMBL" id="JAHKPV010000021">
    <property type="protein sequence ID" value="MBU2875727.1"/>
    <property type="molecule type" value="Genomic_DNA"/>
</dbReference>
<proteinExistence type="predicted"/>
<organism evidence="4 5">
    <name type="scientific">Marinobacter salexigens</name>
    <dbReference type="NCBI Taxonomy" id="1925763"/>
    <lineage>
        <taxon>Bacteria</taxon>
        <taxon>Pseudomonadati</taxon>
        <taxon>Pseudomonadota</taxon>
        <taxon>Gammaproteobacteria</taxon>
        <taxon>Pseudomonadales</taxon>
        <taxon>Marinobacteraceae</taxon>
        <taxon>Marinobacter</taxon>
    </lineage>
</organism>
<accession>A0ABS6AC35</accession>